<dbReference type="SUPFAM" id="SSF50800">
    <property type="entry name" value="PK beta-barrel domain-like"/>
    <property type="match status" value="1"/>
</dbReference>
<evidence type="ECO:0000313" key="4">
    <source>
        <dbReference type="Proteomes" id="UP001292094"/>
    </source>
</evidence>
<dbReference type="PANTHER" id="PTHR14237">
    <property type="entry name" value="MOLYBDOPTERIN COFACTOR SULFURASE MOSC"/>
    <property type="match status" value="1"/>
</dbReference>
<evidence type="ECO:0000313" key="3">
    <source>
        <dbReference type="EMBL" id="KAK4308789.1"/>
    </source>
</evidence>
<dbReference type="AlphaFoldDB" id="A0AAE1PK80"/>
<proteinExistence type="predicted"/>
<dbReference type="Pfam" id="PF03476">
    <property type="entry name" value="MOSC_N"/>
    <property type="match status" value="1"/>
</dbReference>
<organism evidence="3 4">
    <name type="scientific">Petrolisthes manimaculis</name>
    <dbReference type="NCBI Taxonomy" id="1843537"/>
    <lineage>
        <taxon>Eukaryota</taxon>
        <taxon>Metazoa</taxon>
        <taxon>Ecdysozoa</taxon>
        <taxon>Arthropoda</taxon>
        <taxon>Crustacea</taxon>
        <taxon>Multicrustacea</taxon>
        <taxon>Malacostraca</taxon>
        <taxon>Eumalacostraca</taxon>
        <taxon>Eucarida</taxon>
        <taxon>Decapoda</taxon>
        <taxon>Pleocyemata</taxon>
        <taxon>Anomura</taxon>
        <taxon>Galatheoidea</taxon>
        <taxon>Porcellanidae</taxon>
        <taxon>Petrolisthes</taxon>
    </lineage>
</organism>
<dbReference type="PROSITE" id="PS51340">
    <property type="entry name" value="MOSC"/>
    <property type="match status" value="1"/>
</dbReference>
<dbReference type="GO" id="GO:0003824">
    <property type="term" value="F:catalytic activity"/>
    <property type="evidence" value="ECO:0007669"/>
    <property type="project" value="InterPro"/>
</dbReference>
<comment type="caution">
    <text evidence="3">The sequence shown here is derived from an EMBL/GenBank/DDBJ whole genome shotgun (WGS) entry which is preliminary data.</text>
</comment>
<dbReference type="GO" id="GO:0030170">
    <property type="term" value="F:pyridoxal phosphate binding"/>
    <property type="evidence" value="ECO:0007669"/>
    <property type="project" value="InterPro"/>
</dbReference>
<evidence type="ECO:0000256" key="1">
    <source>
        <dbReference type="SAM" id="Phobius"/>
    </source>
</evidence>
<dbReference type="Proteomes" id="UP001292094">
    <property type="component" value="Unassembled WGS sequence"/>
</dbReference>
<protein>
    <recommendedName>
        <fullName evidence="2">MOSC domain-containing protein</fullName>
    </recommendedName>
</protein>
<keyword evidence="1" id="KW-0812">Transmembrane</keyword>
<dbReference type="EMBL" id="JAWZYT010001841">
    <property type="protein sequence ID" value="KAK4308789.1"/>
    <property type="molecule type" value="Genomic_DNA"/>
</dbReference>
<reference evidence="3" key="1">
    <citation type="submission" date="2023-11" db="EMBL/GenBank/DDBJ databases">
        <title>Genome assemblies of two species of porcelain crab, Petrolisthes cinctipes and Petrolisthes manimaculis (Anomura: Porcellanidae).</title>
        <authorList>
            <person name="Angst P."/>
        </authorList>
    </citation>
    <scope>NUCLEOTIDE SEQUENCE</scope>
    <source>
        <strain evidence="3">PB745_02</strain>
        <tissue evidence="3">Gill</tissue>
    </source>
</reference>
<dbReference type="InterPro" id="IPR011037">
    <property type="entry name" value="Pyrv_Knase-like_insert_dom_sf"/>
</dbReference>
<dbReference type="PANTHER" id="PTHR14237:SF19">
    <property type="entry name" value="MITOCHONDRIAL AMIDOXIME REDUCING COMPONENT 1"/>
    <property type="match status" value="1"/>
</dbReference>
<keyword evidence="1" id="KW-1133">Transmembrane helix</keyword>
<feature type="transmembrane region" description="Helical" evidence="1">
    <location>
        <begin position="7"/>
        <end position="25"/>
    </location>
</feature>
<dbReference type="InterPro" id="IPR005303">
    <property type="entry name" value="MOCOS_middle"/>
</dbReference>
<gene>
    <name evidence="3" type="ORF">Pmani_019545</name>
</gene>
<feature type="domain" description="MOSC" evidence="2">
    <location>
        <begin position="193"/>
        <end position="347"/>
    </location>
</feature>
<dbReference type="SUPFAM" id="SSF141673">
    <property type="entry name" value="MOSC N-terminal domain-like"/>
    <property type="match status" value="1"/>
</dbReference>
<keyword evidence="4" id="KW-1185">Reference proteome</keyword>
<evidence type="ECO:0000259" key="2">
    <source>
        <dbReference type="PROSITE" id="PS51340"/>
    </source>
</evidence>
<accession>A0AAE1PK80</accession>
<dbReference type="Pfam" id="PF03473">
    <property type="entry name" value="MOSC"/>
    <property type="match status" value="1"/>
</dbReference>
<name>A0AAE1PK80_9EUCA</name>
<keyword evidence="1" id="KW-0472">Membrane</keyword>
<dbReference type="InterPro" id="IPR005302">
    <property type="entry name" value="MoCF_Sase_C"/>
</dbReference>
<sequence length="349" mass="39938">MKSTKKIYITTSLIAVGSVLVYWIYRSTTSSRRKPPQRPPVVQRIQSLDEVRNMKWERVGRVSRLCVYLVKSASPTLVQEAWVEENAFGSGRMKDRCFILVTGKGQMLTGRMEPRTVLIKPFLHHDTLTLSFPHTPNLHINLTHVQANNDKRKTRVWSDDVYGLDCGDECAQWLEGVLGRKCRLLYNASLPDTPPRTIHLTDTHTHKFPLLRKDDPSSQYADLTGYMLMTTESIADLQTRVPQVTLDPLNFRPNILVEGTPRPYHEDAWMYVRIGEAVFRNVKPCSRCIFTTIDHHSGIKDVNMEPLRTLRKYRCFDKADPTTPMLGINLGLDLPGILRVGDDVYVTTM</sequence>
<dbReference type="GO" id="GO:0030151">
    <property type="term" value="F:molybdenum ion binding"/>
    <property type="evidence" value="ECO:0007669"/>
    <property type="project" value="InterPro"/>
</dbReference>